<keyword evidence="2" id="KW-1185">Reference proteome</keyword>
<dbReference type="Proteomes" id="UP001345963">
    <property type="component" value="Unassembled WGS sequence"/>
</dbReference>
<evidence type="ECO:0000313" key="2">
    <source>
        <dbReference type="Proteomes" id="UP001345963"/>
    </source>
</evidence>
<evidence type="ECO:0000313" key="1">
    <source>
        <dbReference type="EMBL" id="MED6241621.1"/>
    </source>
</evidence>
<proteinExistence type="predicted"/>
<protein>
    <submittedName>
        <fullName evidence="1">Uncharacterized protein</fullName>
    </submittedName>
</protein>
<organism evidence="1 2">
    <name type="scientific">Ataeniobius toweri</name>
    <dbReference type="NCBI Taxonomy" id="208326"/>
    <lineage>
        <taxon>Eukaryota</taxon>
        <taxon>Metazoa</taxon>
        <taxon>Chordata</taxon>
        <taxon>Craniata</taxon>
        <taxon>Vertebrata</taxon>
        <taxon>Euteleostomi</taxon>
        <taxon>Actinopterygii</taxon>
        <taxon>Neopterygii</taxon>
        <taxon>Teleostei</taxon>
        <taxon>Neoteleostei</taxon>
        <taxon>Acanthomorphata</taxon>
        <taxon>Ovalentaria</taxon>
        <taxon>Atherinomorphae</taxon>
        <taxon>Cyprinodontiformes</taxon>
        <taxon>Goodeidae</taxon>
        <taxon>Ataeniobius</taxon>
    </lineage>
</organism>
<accession>A0ABU7AV50</accession>
<name>A0ABU7AV50_9TELE</name>
<dbReference type="EMBL" id="JAHUTI010029979">
    <property type="protein sequence ID" value="MED6241621.1"/>
    <property type="molecule type" value="Genomic_DNA"/>
</dbReference>
<reference evidence="1 2" key="1">
    <citation type="submission" date="2021-07" db="EMBL/GenBank/DDBJ databases">
        <authorList>
            <person name="Palmer J.M."/>
        </authorList>
    </citation>
    <scope>NUCLEOTIDE SEQUENCE [LARGE SCALE GENOMIC DNA]</scope>
    <source>
        <strain evidence="1 2">AT_MEX2019</strain>
        <tissue evidence="1">Muscle</tissue>
    </source>
</reference>
<sequence length="66" mass="7221">MEDPGMQTSRQHDGTGLTVYSSCEALSLGNLHLRQTGIYITLMMSPHLPPLPAFMVTSLQPMCIDS</sequence>
<gene>
    <name evidence="1" type="ORF">ATANTOWER_021980</name>
</gene>
<comment type="caution">
    <text evidence="1">The sequence shown here is derived from an EMBL/GenBank/DDBJ whole genome shotgun (WGS) entry which is preliminary data.</text>
</comment>